<dbReference type="InterPro" id="IPR001789">
    <property type="entry name" value="Sig_transdc_resp-reg_receiver"/>
</dbReference>
<dbReference type="SUPFAM" id="SSF109604">
    <property type="entry name" value="HD-domain/PDEase-like"/>
    <property type="match status" value="1"/>
</dbReference>
<evidence type="ECO:0000259" key="4">
    <source>
        <dbReference type="PROSITE" id="PS51832"/>
    </source>
</evidence>
<dbReference type="CDD" id="cd00077">
    <property type="entry name" value="HDc"/>
    <property type="match status" value="1"/>
</dbReference>
<dbReference type="Gene3D" id="3.40.50.2300">
    <property type="match status" value="1"/>
</dbReference>
<evidence type="ECO:0000259" key="2">
    <source>
        <dbReference type="PROSITE" id="PS50110"/>
    </source>
</evidence>
<dbReference type="CDD" id="cd00156">
    <property type="entry name" value="REC"/>
    <property type="match status" value="1"/>
</dbReference>
<evidence type="ECO:0008006" key="7">
    <source>
        <dbReference type="Google" id="ProtNLM"/>
    </source>
</evidence>
<dbReference type="PROSITE" id="PS50110">
    <property type="entry name" value="RESPONSE_REGULATORY"/>
    <property type="match status" value="1"/>
</dbReference>
<dbReference type="PROSITE" id="PS51831">
    <property type="entry name" value="HD"/>
    <property type="match status" value="1"/>
</dbReference>
<dbReference type="RefSeq" id="WP_063244772.1">
    <property type="nucleotide sequence ID" value="NZ_LUKF01000018.1"/>
</dbReference>
<sequence length="449" mass="50573">MMKRILLVEDDEFFRSAVKDFLSKTYEVHEAENGLHAQNLLNDSLEPDAILTDIKMPKMTGIQLLEWVREHKPKIPVVLMTGFSEILETKRAHDLGAKDFIPKPFKSAELLTKMNNILAGVSPWKIDDGKDEDFCSLPVEDFLTERNTQFGIFVRVAANKYIKIAHHGGKIAEDKMRVFKEKGVHFLYVKQADFSSIVGFTVNISKVVNASEKVDESKKLRFVKYTGGLIVQQAFVQGTDKALFNNAKDFLSSSVSVITESEDAMTILDQLNDHNDYLYSHSLGVSMYSVMMAKKMGINSPQTLFKLAMAGLFHNIGFKELPQDVLQKSRFKLSKEERMLIESHPARGKEILESIKGIPTDVIQMTYEHHEDLMGTGYPRRIDKKKIHPLTRIISAADAFCSLTLKNPDNETPLDGAAAVARLRETKQSLLDQDCLKSLASLFSAKQVA</sequence>
<dbReference type="Pfam" id="PF13487">
    <property type="entry name" value="HD_5"/>
    <property type="match status" value="1"/>
</dbReference>
<evidence type="ECO:0000313" key="6">
    <source>
        <dbReference type="Proteomes" id="UP000075391"/>
    </source>
</evidence>
<dbReference type="InterPro" id="IPR011006">
    <property type="entry name" value="CheY-like_superfamily"/>
</dbReference>
<dbReference type="PANTHER" id="PTHR45228">
    <property type="entry name" value="CYCLIC DI-GMP PHOSPHODIESTERASE TM_0186-RELATED"/>
    <property type="match status" value="1"/>
</dbReference>
<keyword evidence="1" id="KW-0597">Phosphoprotein</keyword>
<dbReference type="SUPFAM" id="SSF52172">
    <property type="entry name" value="CheY-like"/>
    <property type="match status" value="1"/>
</dbReference>
<dbReference type="GO" id="GO:0000160">
    <property type="term" value="P:phosphorelay signal transduction system"/>
    <property type="evidence" value="ECO:0007669"/>
    <property type="project" value="InterPro"/>
</dbReference>
<evidence type="ECO:0000256" key="1">
    <source>
        <dbReference type="PROSITE-ProRule" id="PRU00169"/>
    </source>
</evidence>
<feature type="domain" description="HD" evidence="3">
    <location>
        <begin position="278"/>
        <end position="403"/>
    </location>
</feature>
<name>A0A150WDG5_BDEBC</name>
<dbReference type="SMART" id="SM00448">
    <property type="entry name" value="REC"/>
    <property type="match status" value="1"/>
</dbReference>
<dbReference type="PANTHER" id="PTHR45228:SF1">
    <property type="entry name" value="CYCLIC DI-GMP PHOSPHODIESTERASE TM_0186"/>
    <property type="match status" value="1"/>
</dbReference>
<gene>
    <name evidence="5" type="ORF">AZI85_10780</name>
</gene>
<dbReference type="Pfam" id="PF00072">
    <property type="entry name" value="Response_reg"/>
    <property type="match status" value="1"/>
</dbReference>
<feature type="modified residue" description="4-aspartylphosphate" evidence="1">
    <location>
        <position position="53"/>
    </location>
</feature>
<dbReference type="InterPro" id="IPR052020">
    <property type="entry name" value="Cyclic_di-GMP/3'3'-cGAMP_PDE"/>
</dbReference>
<dbReference type="SMART" id="SM00471">
    <property type="entry name" value="HDc"/>
    <property type="match status" value="1"/>
</dbReference>
<organism evidence="5 6">
    <name type="scientific">Bdellovibrio bacteriovorus</name>
    <dbReference type="NCBI Taxonomy" id="959"/>
    <lineage>
        <taxon>Bacteria</taxon>
        <taxon>Pseudomonadati</taxon>
        <taxon>Bdellovibrionota</taxon>
        <taxon>Bdellovibrionia</taxon>
        <taxon>Bdellovibrionales</taxon>
        <taxon>Pseudobdellovibrionaceae</taxon>
        <taxon>Bdellovibrio</taxon>
    </lineage>
</organism>
<protein>
    <recommendedName>
        <fullName evidence="7">Response regulator</fullName>
    </recommendedName>
</protein>
<dbReference type="Gene3D" id="1.10.3210.10">
    <property type="entry name" value="Hypothetical protein af1432"/>
    <property type="match status" value="1"/>
</dbReference>
<dbReference type="PROSITE" id="PS51832">
    <property type="entry name" value="HD_GYP"/>
    <property type="match status" value="1"/>
</dbReference>
<dbReference type="InterPro" id="IPR006674">
    <property type="entry name" value="HD_domain"/>
</dbReference>
<reference evidence="5 6" key="1">
    <citation type="submission" date="2016-03" db="EMBL/GenBank/DDBJ databases">
        <authorList>
            <person name="Ploux O."/>
        </authorList>
    </citation>
    <scope>NUCLEOTIDE SEQUENCE [LARGE SCALE GENOMIC DNA]</scope>
    <source>
        <strain evidence="5 6">BER2</strain>
    </source>
</reference>
<dbReference type="OrthoDB" id="5288086at2"/>
<dbReference type="Proteomes" id="UP000075391">
    <property type="component" value="Unassembled WGS sequence"/>
</dbReference>
<dbReference type="AlphaFoldDB" id="A0A150WDG5"/>
<accession>A0A150WDG5</accession>
<feature type="domain" description="HD-GYP" evidence="4">
    <location>
        <begin position="256"/>
        <end position="449"/>
    </location>
</feature>
<dbReference type="InterPro" id="IPR037522">
    <property type="entry name" value="HD_GYP_dom"/>
</dbReference>
<proteinExistence type="predicted"/>
<evidence type="ECO:0000259" key="3">
    <source>
        <dbReference type="PROSITE" id="PS51831"/>
    </source>
</evidence>
<evidence type="ECO:0000313" key="5">
    <source>
        <dbReference type="EMBL" id="KYG60930.1"/>
    </source>
</evidence>
<dbReference type="InterPro" id="IPR003607">
    <property type="entry name" value="HD/PDEase_dom"/>
</dbReference>
<comment type="caution">
    <text evidence="5">The sequence shown here is derived from an EMBL/GenBank/DDBJ whole genome shotgun (WGS) entry which is preliminary data.</text>
</comment>
<feature type="domain" description="Response regulatory" evidence="2">
    <location>
        <begin position="4"/>
        <end position="118"/>
    </location>
</feature>
<dbReference type="EMBL" id="LUKF01000018">
    <property type="protein sequence ID" value="KYG60930.1"/>
    <property type="molecule type" value="Genomic_DNA"/>
</dbReference>